<gene>
    <name evidence="2" type="ORF">OCBIM_22023796mg</name>
</gene>
<feature type="signal peptide" evidence="1">
    <location>
        <begin position="1"/>
        <end position="23"/>
    </location>
</feature>
<reference evidence="2" key="1">
    <citation type="submission" date="2015-07" db="EMBL/GenBank/DDBJ databases">
        <title>MeaNS - Measles Nucleotide Surveillance Program.</title>
        <authorList>
            <person name="Tran T."/>
            <person name="Druce J."/>
        </authorList>
    </citation>
    <scope>NUCLEOTIDE SEQUENCE</scope>
    <source>
        <strain evidence="2">UCB-OBI-ISO-001</strain>
        <tissue evidence="2">Gonad</tissue>
    </source>
</reference>
<protein>
    <submittedName>
        <fullName evidence="2">Uncharacterized protein</fullName>
    </submittedName>
</protein>
<evidence type="ECO:0000313" key="2">
    <source>
        <dbReference type="EMBL" id="KOF83465.1"/>
    </source>
</evidence>
<accession>A0A0L8H3W4</accession>
<proteinExistence type="predicted"/>
<sequence length="52" mass="5962">MYFSMLKLFVVFAVFVAAAQVSATCSDEQLRKCLSKFRHLSEAKDSKEKICR</sequence>
<dbReference type="AlphaFoldDB" id="A0A0L8H3W4"/>
<name>A0A0L8H3W4_OCTBM</name>
<dbReference type="EMBL" id="KQ419477">
    <property type="protein sequence ID" value="KOF83465.1"/>
    <property type="molecule type" value="Genomic_DNA"/>
</dbReference>
<feature type="chain" id="PRO_5005583463" evidence="1">
    <location>
        <begin position="24"/>
        <end position="52"/>
    </location>
</feature>
<evidence type="ECO:0000256" key="1">
    <source>
        <dbReference type="SAM" id="SignalP"/>
    </source>
</evidence>
<organism evidence="2">
    <name type="scientific">Octopus bimaculoides</name>
    <name type="common">California two-spotted octopus</name>
    <dbReference type="NCBI Taxonomy" id="37653"/>
    <lineage>
        <taxon>Eukaryota</taxon>
        <taxon>Metazoa</taxon>
        <taxon>Spiralia</taxon>
        <taxon>Lophotrochozoa</taxon>
        <taxon>Mollusca</taxon>
        <taxon>Cephalopoda</taxon>
        <taxon>Coleoidea</taxon>
        <taxon>Octopodiformes</taxon>
        <taxon>Octopoda</taxon>
        <taxon>Incirrata</taxon>
        <taxon>Octopodidae</taxon>
        <taxon>Octopus</taxon>
    </lineage>
</organism>
<keyword evidence="1" id="KW-0732">Signal</keyword>